<comment type="caution">
    <text evidence="2">The sequence shown here is derived from an EMBL/GenBank/DDBJ whole genome shotgun (WGS) entry which is preliminary data.</text>
</comment>
<dbReference type="Pfam" id="PF00809">
    <property type="entry name" value="Pterin_bind"/>
    <property type="match status" value="2"/>
</dbReference>
<protein>
    <recommendedName>
        <fullName evidence="1">Pterin-binding domain-containing protein</fullName>
    </recommendedName>
</protein>
<feature type="non-terminal residue" evidence="2">
    <location>
        <position position="1"/>
    </location>
</feature>
<dbReference type="PANTHER" id="PTHR20941:SF1">
    <property type="entry name" value="FOLIC ACID SYNTHESIS PROTEIN FOL1"/>
    <property type="match status" value="1"/>
</dbReference>
<feature type="domain" description="Pterin-binding" evidence="1">
    <location>
        <begin position="1"/>
        <end position="177"/>
    </location>
</feature>
<sequence>ISAGATIINDISGLKSDPEMAGFIAGAGCSTVLMATERAPGDVYEIDEIHRALQGSLHICHEHGIPLGKVIIDPAIGYWPARLERLGERAHKPYGEKAYPTATFFDLRILAELGRLKGLNHPICVGISRKTFVGKVLDLPDPADRLVGSLAATAIAVLNGASVVRTHDVPETLQAIRVAEAIRDAGGME</sequence>
<proteinExistence type="predicted"/>
<dbReference type="InterPro" id="IPR011005">
    <property type="entry name" value="Dihydropteroate_synth-like_sf"/>
</dbReference>
<dbReference type="InterPro" id="IPR045031">
    <property type="entry name" value="DHP_synth-like"/>
</dbReference>
<dbReference type="AlphaFoldDB" id="X1MMB3"/>
<gene>
    <name evidence="2" type="ORF">S06H3_47100</name>
</gene>
<dbReference type="SUPFAM" id="SSF51717">
    <property type="entry name" value="Dihydropteroate synthetase-like"/>
    <property type="match status" value="1"/>
</dbReference>
<name>X1MMB3_9ZZZZ</name>
<evidence type="ECO:0000259" key="1">
    <source>
        <dbReference type="PROSITE" id="PS50972"/>
    </source>
</evidence>
<dbReference type="PROSITE" id="PS50972">
    <property type="entry name" value="PTERIN_BINDING"/>
    <property type="match status" value="1"/>
</dbReference>
<dbReference type="Gene3D" id="3.20.20.20">
    <property type="entry name" value="Dihydropteroate synthase-like"/>
    <property type="match status" value="1"/>
</dbReference>
<accession>X1MMB3</accession>
<evidence type="ECO:0000313" key="2">
    <source>
        <dbReference type="EMBL" id="GAI32792.1"/>
    </source>
</evidence>
<dbReference type="GO" id="GO:0046654">
    <property type="term" value="P:tetrahydrofolate biosynthetic process"/>
    <property type="evidence" value="ECO:0007669"/>
    <property type="project" value="TreeGrafter"/>
</dbReference>
<reference evidence="2" key="1">
    <citation type="journal article" date="2014" name="Front. Microbiol.">
        <title>High frequency of phylogenetically diverse reductive dehalogenase-homologous genes in deep subseafloor sedimentary metagenomes.</title>
        <authorList>
            <person name="Kawai M."/>
            <person name="Futagami T."/>
            <person name="Toyoda A."/>
            <person name="Takaki Y."/>
            <person name="Nishi S."/>
            <person name="Hori S."/>
            <person name="Arai W."/>
            <person name="Tsubouchi T."/>
            <person name="Morono Y."/>
            <person name="Uchiyama I."/>
            <person name="Ito T."/>
            <person name="Fujiyama A."/>
            <person name="Inagaki F."/>
            <person name="Takami H."/>
        </authorList>
    </citation>
    <scope>NUCLEOTIDE SEQUENCE</scope>
    <source>
        <strain evidence="2">Expedition CK06-06</strain>
    </source>
</reference>
<dbReference type="EMBL" id="BARV01029554">
    <property type="protein sequence ID" value="GAI32792.1"/>
    <property type="molecule type" value="Genomic_DNA"/>
</dbReference>
<organism evidence="2">
    <name type="scientific">marine sediment metagenome</name>
    <dbReference type="NCBI Taxonomy" id="412755"/>
    <lineage>
        <taxon>unclassified sequences</taxon>
        <taxon>metagenomes</taxon>
        <taxon>ecological metagenomes</taxon>
    </lineage>
</organism>
<dbReference type="PANTHER" id="PTHR20941">
    <property type="entry name" value="FOLATE SYNTHESIS PROTEINS"/>
    <property type="match status" value="1"/>
</dbReference>
<dbReference type="GO" id="GO:0004156">
    <property type="term" value="F:dihydropteroate synthase activity"/>
    <property type="evidence" value="ECO:0007669"/>
    <property type="project" value="TreeGrafter"/>
</dbReference>
<dbReference type="InterPro" id="IPR000489">
    <property type="entry name" value="Pterin-binding_dom"/>
</dbReference>